<organism evidence="1 2">
    <name type="scientific">Pseudomonas serbiensis</name>
    <dbReference type="NCBI Taxonomy" id="3064350"/>
    <lineage>
        <taxon>Bacteria</taxon>
        <taxon>Pseudomonadati</taxon>
        <taxon>Pseudomonadota</taxon>
        <taxon>Gammaproteobacteria</taxon>
        <taxon>Pseudomonadales</taxon>
        <taxon>Pseudomonadaceae</taxon>
        <taxon>Pseudomonas</taxon>
    </lineage>
</organism>
<dbReference type="Proteomes" id="UP001223016">
    <property type="component" value="Unassembled WGS sequence"/>
</dbReference>
<dbReference type="RefSeq" id="WP_304575494.1">
    <property type="nucleotide sequence ID" value="NZ_JAUQOO010000016.1"/>
</dbReference>
<keyword evidence="2" id="KW-1185">Reference proteome</keyword>
<evidence type="ECO:0000313" key="1">
    <source>
        <dbReference type="EMBL" id="MDO7928917.1"/>
    </source>
</evidence>
<proteinExistence type="predicted"/>
<sequence>MNSLTKRKKMVSLTFRGFDMPAVQVIELVGLKSSRFGNKGEHVKPGARALLARSYVVFSLEFSEGFDMCEMIPELISHIGGLDHVLKIQGEVKPEFTEFNLDLPVMLSDDIQDGYLSKETISDVFYLQSTLSFSYF</sequence>
<reference evidence="1 2" key="1">
    <citation type="submission" date="2023-07" db="EMBL/GenBank/DDBJ databases">
        <title>Identification of four novel Pseudomonas species associated with bacterial leaf spot of cucurbits.</title>
        <authorList>
            <person name="Fullem K.R."/>
        </authorList>
    </citation>
    <scope>NUCLEOTIDE SEQUENCE [LARGE SCALE GENOMIC DNA]</scope>
    <source>
        <strain evidence="1 2">KFB 138</strain>
    </source>
</reference>
<gene>
    <name evidence="1" type="ORF">Q6A51_19195</name>
</gene>
<accession>A0ABT9CTU1</accession>
<name>A0ABT9CTU1_9PSED</name>
<comment type="caution">
    <text evidence="1">The sequence shown here is derived from an EMBL/GenBank/DDBJ whole genome shotgun (WGS) entry which is preliminary data.</text>
</comment>
<evidence type="ECO:0000313" key="2">
    <source>
        <dbReference type="Proteomes" id="UP001223016"/>
    </source>
</evidence>
<protein>
    <submittedName>
        <fullName evidence="1">Uncharacterized protein</fullName>
    </submittedName>
</protein>
<dbReference type="EMBL" id="JAUQOO010000016">
    <property type="protein sequence ID" value="MDO7928917.1"/>
    <property type="molecule type" value="Genomic_DNA"/>
</dbReference>